<reference evidence="8 9" key="1">
    <citation type="submission" date="2018-11" db="EMBL/GenBank/DDBJ databases">
        <title>Sequencing the genomes of 1000 actinobacteria strains.</title>
        <authorList>
            <person name="Klenk H.-P."/>
        </authorList>
    </citation>
    <scope>NUCLEOTIDE SEQUENCE [LARGE SCALE GENOMIC DNA]</scope>
    <source>
        <strain evidence="8 9">DSM 44780</strain>
    </source>
</reference>
<comment type="caution">
    <text evidence="8">The sequence shown here is derived from an EMBL/GenBank/DDBJ whole genome shotgun (WGS) entry which is preliminary data.</text>
</comment>
<accession>A0A8G1XCY3</accession>
<evidence type="ECO:0000256" key="6">
    <source>
        <dbReference type="SAM" id="MobiDB-lite"/>
    </source>
</evidence>
<proteinExistence type="predicted"/>
<evidence type="ECO:0000256" key="7">
    <source>
        <dbReference type="SAM" id="Phobius"/>
    </source>
</evidence>
<feature type="compositionally biased region" description="Basic and acidic residues" evidence="6">
    <location>
        <begin position="34"/>
        <end position="43"/>
    </location>
</feature>
<feature type="transmembrane region" description="Helical" evidence="7">
    <location>
        <begin position="261"/>
        <end position="284"/>
    </location>
</feature>
<dbReference type="CDD" id="cd06173">
    <property type="entry name" value="MFS_MefA_like"/>
    <property type="match status" value="1"/>
</dbReference>
<feature type="transmembrane region" description="Helical" evidence="7">
    <location>
        <begin position="401"/>
        <end position="421"/>
    </location>
</feature>
<evidence type="ECO:0000313" key="8">
    <source>
        <dbReference type="EMBL" id="ROR44478.1"/>
    </source>
</evidence>
<feature type="transmembrane region" description="Helical" evidence="7">
    <location>
        <begin position="360"/>
        <end position="380"/>
    </location>
</feature>
<feature type="transmembrane region" description="Helical" evidence="7">
    <location>
        <begin position="97"/>
        <end position="118"/>
    </location>
</feature>
<dbReference type="InterPro" id="IPR011701">
    <property type="entry name" value="MFS"/>
</dbReference>
<keyword evidence="2" id="KW-1003">Cell membrane</keyword>
<feature type="compositionally biased region" description="Basic and acidic residues" evidence="6">
    <location>
        <begin position="8"/>
        <end position="26"/>
    </location>
</feature>
<feature type="transmembrane region" description="Helical" evidence="7">
    <location>
        <begin position="304"/>
        <end position="324"/>
    </location>
</feature>
<feature type="transmembrane region" description="Helical" evidence="7">
    <location>
        <begin position="125"/>
        <end position="146"/>
    </location>
</feature>
<dbReference type="EMBL" id="RJVJ01000001">
    <property type="protein sequence ID" value="ROR44478.1"/>
    <property type="molecule type" value="Genomic_DNA"/>
</dbReference>
<feature type="transmembrane region" description="Helical" evidence="7">
    <location>
        <begin position="336"/>
        <end position="354"/>
    </location>
</feature>
<dbReference type="GO" id="GO:0005886">
    <property type="term" value="C:plasma membrane"/>
    <property type="evidence" value="ECO:0007669"/>
    <property type="project" value="UniProtKB-SubCell"/>
</dbReference>
<keyword evidence="4 7" id="KW-1133">Transmembrane helix</keyword>
<dbReference type="PANTHER" id="PTHR23513">
    <property type="entry name" value="INTEGRAL MEMBRANE EFFLUX PROTEIN-RELATED"/>
    <property type="match status" value="1"/>
</dbReference>
<feature type="transmembrane region" description="Helical" evidence="7">
    <location>
        <begin position="72"/>
        <end position="91"/>
    </location>
</feature>
<evidence type="ECO:0000313" key="9">
    <source>
        <dbReference type="Proteomes" id="UP000267408"/>
    </source>
</evidence>
<evidence type="ECO:0000256" key="3">
    <source>
        <dbReference type="ARBA" id="ARBA00022692"/>
    </source>
</evidence>
<keyword evidence="3 7" id="KW-0812">Transmembrane</keyword>
<comment type="subcellular location">
    <subcellularLocation>
        <location evidence="1">Cell membrane</location>
        <topology evidence="1">Multi-pass membrane protein</topology>
    </subcellularLocation>
</comment>
<dbReference type="AlphaFoldDB" id="A0A8G1XCY3"/>
<feature type="region of interest" description="Disordered" evidence="6">
    <location>
        <begin position="1"/>
        <end position="48"/>
    </location>
</feature>
<dbReference type="InterPro" id="IPR036259">
    <property type="entry name" value="MFS_trans_sf"/>
</dbReference>
<evidence type="ECO:0000256" key="5">
    <source>
        <dbReference type="ARBA" id="ARBA00023136"/>
    </source>
</evidence>
<evidence type="ECO:0000256" key="1">
    <source>
        <dbReference type="ARBA" id="ARBA00004651"/>
    </source>
</evidence>
<dbReference type="Pfam" id="PF07690">
    <property type="entry name" value="MFS_1"/>
    <property type="match status" value="1"/>
</dbReference>
<dbReference type="Gene3D" id="1.20.1250.20">
    <property type="entry name" value="MFS general substrate transporter like domains"/>
    <property type="match status" value="1"/>
</dbReference>
<evidence type="ECO:0000256" key="2">
    <source>
        <dbReference type="ARBA" id="ARBA00022475"/>
    </source>
</evidence>
<dbReference type="Proteomes" id="UP000267408">
    <property type="component" value="Unassembled WGS sequence"/>
</dbReference>
<gene>
    <name evidence="8" type="ORF">EDD39_2675</name>
</gene>
<dbReference type="GO" id="GO:0022857">
    <property type="term" value="F:transmembrane transporter activity"/>
    <property type="evidence" value="ECO:0007669"/>
    <property type="project" value="InterPro"/>
</dbReference>
<dbReference type="PANTHER" id="PTHR23513:SF6">
    <property type="entry name" value="MAJOR FACILITATOR SUPERFAMILY ASSOCIATED DOMAIN-CONTAINING PROTEIN"/>
    <property type="match status" value="1"/>
</dbReference>
<organism evidence="8 9">
    <name type="scientific">Kitasatospora cineracea</name>
    <dbReference type="NCBI Taxonomy" id="88074"/>
    <lineage>
        <taxon>Bacteria</taxon>
        <taxon>Bacillati</taxon>
        <taxon>Actinomycetota</taxon>
        <taxon>Actinomycetes</taxon>
        <taxon>Kitasatosporales</taxon>
        <taxon>Streptomycetaceae</taxon>
        <taxon>Kitasatospora</taxon>
    </lineage>
</organism>
<sequence>MTAPASADRPDDRPAGGPADRPDDRPAGGPADRPGGRPDDRPVTDAGAAPAGLLRRHRDFRMLWVGETGNKYGSAVTGLALPLIAVSTLHASTLQVALLGAAGWLPWLLIGLPAGVWVDRLRCRPIMLVSTAASLLLYATVPLAALAGALTLWHLLAVALLAGAAGVFFQTAYTAYLPQLLDPADQSEGNAKLHGSASAAGIAGLGSGGLIAQLAGPVNGLLANTATFLLSLWCTVRIGHREPARSERPRRALRQEIGEGLRLLASDVWFRTFALFGAASNLVLTGYQSLLVVFLIREVGVSEGTVGLLVAVASTGGIVGAAAARRIAARLGTSRAMLVLELALPALTVLIPLTGRGAGLAWYLVGGFGASCGVVAGNVIKATFQQRYCPPELLGRLSASSAVLNFGSIPLGALLAGVLGTQLGVRPALWLMTVGVPLAALILWCSPMRRVRDLPTERRAPVGGSAALPPVAMRAAVGGAAGKGGAPGKGGVAVGKGRVAGKGAAAGGGACALDAG</sequence>
<feature type="transmembrane region" description="Helical" evidence="7">
    <location>
        <begin position="152"/>
        <end position="176"/>
    </location>
</feature>
<dbReference type="SUPFAM" id="SSF103473">
    <property type="entry name" value="MFS general substrate transporter"/>
    <property type="match status" value="1"/>
</dbReference>
<keyword evidence="5 7" id="KW-0472">Membrane</keyword>
<evidence type="ECO:0000256" key="4">
    <source>
        <dbReference type="ARBA" id="ARBA00022989"/>
    </source>
</evidence>
<name>A0A8G1XCY3_9ACTN</name>
<feature type="transmembrane region" description="Helical" evidence="7">
    <location>
        <begin position="427"/>
        <end position="445"/>
    </location>
</feature>
<protein>
    <submittedName>
        <fullName evidence="8">MFS-type transporter involved in bile tolerance (Atg22 family)</fullName>
    </submittedName>
</protein>